<dbReference type="CDD" id="cd01424">
    <property type="entry name" value="MGS_CPS_II"/>
    <property type="match status" value="1"/>
</dbReference>
<evidence type="ECO:0000256" key="3">
    <source>
        <dbReference type="ARBA" id="ARBA00022741"/>
    </source>
</evidence>
<protein>
    <recommendedName>
        <fullName evidence="1">carbamoyl-phosphate synthase (glutamine-hydrolyzing)</fullName>
        <ecNumber evidence="1">6.3.5.5</ecNumber>
    </recommendedName>
</protein>
<dbReference type="PANTHER" id="PTHR11405">
    <property type="entry name" value="CARBAMOYLTRANSFERASE FAMILY MEMBER"/>
    <property type="match status" value="1"/>
</dbReference>
<keyword evidence="4" id="KW-0067">ATP-binding</keyword>
<dbReference type="GO" id="GO:0005737">
    <property type="term" value="C:cytoplasm"/>
    <property type="evidence" value="ECO:0007669"/>
    <property type="project" value="TreeGrafter"/>
</dbReference>
<proteinExistence type="predicted"/>
<dbReference type="Gene3D" id="3.40.50.1380">
    <property type="entry name" value="Methylglyoxal synthase-like domain"/>
    <property type="match status" value="1"/>
</dbReference>
<evidence type="ECO:0000256" key="2">
    <source>
        <dbReference type="ARBA" id="ARBA00022598"/>
    </source>
</evidence>
<dbReference type="EC" id="6.3.5.5" evidence="1"/>
<feature type="non-terminal residue" evidence="6">
    <location>
        <position position="121"/>
    </location>
</feature>
<organism evidence="6 7">
    <name type="scientific">Clostridium perfringens</name>
    <dbReference type="NCBI Taxonomy" id="1502"/>
    <lineage>
        <taxon>Bacteria</taxon>
        <taxon>Bacillati</taxon>
        <taxon>Bacillota</taxon>
        <taxon>Clostridia</taxon>
        <taxon>Eubacteriales</taxon>
        <taxon>Clostridiaceae</taxon>
        <taxon>Clostridium</taxon>
    </lineage>
</organism>
<dbReference type="InterPro" id="IPR011607">
    <property type="entry name" value="MGS-like_dom"/>
</dbReference>
<dbReference type="InterPro" id="IPR033937">
    <property type="entry name" value="MGS_CPS_CarB"/>
</dbReference>
<dbReference type="Proteomes" id="UP001291306">
    <property type="component" value="Unassembled WGS sequence"/>
</dbReference>
<dbReference type="GO" id="GO:0004088">
    <property type="term" value="F:carbamoyl-phosphate synthase (glutamine-hydrolyzing) activity"/>
    <property type="evidence" value="ECO:0007669"/>
    <property type="project" value="UniProtKB-EC"/>
</dbReference>
<dbReference type="EMBL" id="WNVC01001692">
    <property type="protein sequence ID" value="MDZ5001689.1"/>
    <property type="molecule type" value="Genomic_DNA"/>
</dbReference>
<dbReference type="GO" id="GO:0005524">
    <property type="term" value="F:ATP binding"/>
    <property type="evidence" value="ECO:0007669"/>
    <property type="project" value="UniProtKB-KW"/>
</dbReference>
<feature type="domain" description="MGS-like" evidence="5">
    <location>
        <begin position="1"/>
        <end position="121"/>
    </location>
</feature>
<feature type="non-terminal residue" evidence="6">
    <location>
        <position position="1"/>
    </location>
</feature>
<reference evidence="6" key="1">
    <citation type="submission" date="2019-11" db="EMBL/GenBank/DDBJ databases">
        <title>Characterization of Clostridium perfringens isolates from swine manure treated agricultural soils.</title>
        <authorList>
            <person name="Wushke S.T."/>
        </authorList>
    </citation>
    <scope>NUCLEOTIDE SEQUENCE</scope>
    <source>
        <strain evidence="6">X26</strain>
    </source>
</reference>
<evidence type="ECO:0000313" key="7">
    <source>
        <dbReference type="Proteomes" id="UP001291306"/>
    </source>
</evidence>
<evidence type="ECO:0000256" key="1">
    <source>
        <dbReference type="ARBA" id="ARBA00012738"/>
    </source>
</evidence>
<accession>A0AAW9ICM8</accession>
<evidence type="ECO:0000313" key="6">
    <source>
        <dbReference type="EMBL" id="MDZ5001689.1"/>
    </source>
</evidence>
<comment type="caution">
    <text evidence="6">The sequence shown here is derived from an EMBL/GenBank/DDBJ whole genome shotgun (WGS) entry which is preliminary data.</text>
</comment>
<dbReference type="Pfam" id="PF02142">
    <property type="entry name" value="MGS"/>
    <property type="match status" value="1"/>
</dbReference>
<keyword evidence="2" id="KW-0436">Ligase</keyword>
<dbReference type="InterPro" id="IPR036914">
    <property type="entry name" value="MGS-like_dom_sf"/>
</dbReference>
<sequence>TINKHDKEEFLPIAEMLSDVGYKFVATKGTAKLLRDAGIDAEEVRKLNEETPNILDMVKNKEVDLVVNTPTKGNDSKRDGFLIRRAAVERNIGVITALDTLKAIAEVKVAGIDKKDLEVFN</sequence>
<keyword evidence="3" id="KW-0547">Nucleotide-binding</keyword>
<dbReference type="PANTHER" id="PTHR11405:SF53">
    <property type="entry name" value="CARBAMOYL-PHOSPHATE SYNTHASE [AMMONIA], MITOCHONDRIAL"/>
    <property type="match status" value="1"/>
</dbReference>
<dbReference type="SUPFAM" id="SSF52335">
    <property type="entry name" value="Methylglyoxal synthase-like"/>
    <property type="match status" value="1"/>
</dbReference>
<gene>
    <name evidence="6" type="ORF">GNF79_22070</name>
</gene>
<name>A0AAW9ICM8_CLOPF</name>
<evidence type="ECO:0000256" key="4">
    <source>
        <dbReference type="ARBA" id="ARBA00022840"/>
    </source>
</evidence>
<dbReference type="SMART" id="SM00851">
    <property type="entry name" value="MGS"/>
    <property type="match status" value="1"/>
</dbReference>
<evidence type="ECO:0000259" key="5">
    <source>
        <dbReference type="PROSITE" id="PS51855"/>
    </source>
</evidence>
<dbReference type="AlphaFoldDB" id="A0AAW9ICM8"/>
<dbReference type="GO" id="GO:0006541">
    <property type="term" value="P:glutamine metabolic process"/>
    <property type="evidence" value="ECO:0007669"/>
    <property type="project" value="TreeGrafter"/>
</dbReference>
<dbReference type="PROSITE" id="PS51855">
    <property type="entry name" value="MGS"/>
    <property type="match status" value="1"/>
</dbReference>